<dbReference type="Gene3D" id="1.10.10.10">
    <property type="entry name" value="Winged helix-like DNA-binding domain superfamily/Winged helix DNA-binding domain"/>
    <property type="match status" value="2"/>
</dbReference>
<dbReference type="Pfam" id="PF04545">
    <property type="entry name" value="Sigma70_r4"/>
    <property type="match status" value="1"/>
</dbReference>
<organism evidence="11">
    <name type="scientific">Cereibacter sphaeroides</name>
    <name type="common">Rhodobacter sphaeroides</name>
    <dbReference type="NCBI Taxonomy" id="1063"/>
    <lineage>
        <taxon>Bacteria</taxon>
        <taxon>Pseudomonadati</taxon>
        <taxon>Pseudomonadota</taxon>
        <taxon>Alphaproteobacteria</taxon>
        <taxon>Rhodobacterales</taxon>
        <taxon>Paracoccaceae</taxon>
        <taxon>Cereibacter</taxon>
    </lineage>
</organism>
<dbReference type="PROSITE" id="PS00716">
    <property type="entry name" value="SIGMA70_2"/>
    <property type="match status" value="1"/>
</dbReference>
<keyword evidence="5 6" id="KW-0804">Transcription</keyword>
<dbReference type="GO" id="GO:0006352">
    <property type="term" value="P:DNA-templated transcription initiation"/>
    <property type="evidence" value="ECO:0007669"/>
    <property type="project" value="UniProtKB-UniRule"/>
</dbReference>
<dbReference type="Pfam" id="PF00140">
    <property type="entry name" value="Sigma70_r1_2"/>
    <property type="match status" value="1"/>
</dbReference>
<dbReference type="NCBIfam" id="NF004208">
    <property type="entry name" value="PRK05658.1"/>
    <property type="match status" value="1"/>
</dbReference>
<evidence type="ECO:0000256" key="7">
    <source>
        <dbReference type="SAM" id="Coils"/>
    </source>
</evidence>
<feature type="region of interest" description="Disordered" evidence="8">
    <location>
        <begin position="208"/>
        <end position="244"/>
    </location>
</feature>
<dbReference type="EMBL" id="U67425">
    <property type="protein sequence ID" value="AAC44891.1"/>
    <property type="molecule type" value="Genomic_DNA"/>
</dbReference>
<accession>P77940</accession>
<dbReference type="HAMAP" id="MF_00963">
    <property type="entry name" value="Sigma70_RpoD_SigA"/>
    <property type="match status" value="1"/>
</dbReference>
<dbReference type="GO" id="GO:0016987">
    <property type="term" value="F:sigma factor activity"/>
    <property type="evidence" value="ECO:0007669"/>
    <property type="project" value="UniProtKB-UniRule"/>
</dbReference>
<feature type="region of interest" description="Sigma-70 factor domain-3" evidence="6">
    <location>
        <begin position="511"/>
        <end position="587"/>
    </location>
</feature>
<comment type="subcellular location">
    <subcellularLocation>
        <location evidence="6">Cytoplasm</location>
    </subcellularLocation>
</comment>
<dbReference type="GO" id="GO:0003677">
    <property type="term" value="F:DNA binding"/>
    <property type="evidence" value="ECO:0007669"/>
    <property type="project" value="UniProtKB-UniRule"/>
</dbReference>
<feature type="region of interest" description="Disordered" evidence="8">
    <location>
        <begin position="78"/>
        <end position="110"/>
    </location>
</feature>
<feature type="region of interest" description="Sigma-70 factor domain-4" evidence="6">
    <location>
        <begin position="600"/>
        <end position="653"/>
    </location>
</feature>
<dbReference type="Gene3D" id="1.10.220.120">
    <property type="entry name" value="Sigma-70 factor, region 1.1"/>
    <property type="match status" value="1"/>
</dbReference>
<dbReference type="PANTHER" id="PTHR30603:SF60">
    <property type="entry name" value="RNA POLYMERASE SIGMA FACTOR RPOD"/>
    <property type="match status" value="1"/>
</dbReference>
<feature type="compositionally biased region" description="Basic and acidic residues" evidence="8">
    <location>
        <begin position="1"/>
        <end position="13"/>
    </location>
</feature>
<feature type="coiled-coil region" evidence="7">
    <location>
        <begin position="411"/>
        <end position="438"/>
    </location>
</feature>
<dbReference type="CDD" id="cd06171">
    <property type="entry name" value="Sigma70_r4"/>
    <property type="match status" value="1"/>
</dbReference>
<dbReference type="PROSITE" id="PS00715">
    <property type="entry name" value="SIGMA70_1"/>
    <property type="match status" value="1"/>
</dbReference>
<dbReference type="Gene3D" id="1.10.601.10">
    <property type="entry name" value="RNA Polymerase Primary Sigma Factor"/>
    <property type="match status" value="1"/>
</dbReference>
<keyword evidence="1 6" id="KW-0963">Cytoplasm</keyword>
<feature type="DNA-binding region" description="H-T-H motif" evidence="6">
    <location>
        <begin position="626"/>
        <end position="645"/>
    </location>
</feature>
<dbReference type="NCBIfam" id="TIGR02393">
    <property type="entry name" value="RpoD_Cterm"/>
    <property type="match status" value="1"/>
</dbReference>
<dbReference type="PRINTS" id="PR00046">
    <property type="entry name" value="SIGMA70FCT"/>
</dbReference>
<dbReference type="AlphaFoldDB" id="P77940"/>
<dbReference type="SUPFAM" id="SSF88659">
    <property type="entry name" value="Sigma3 and sigma4 domains of RNA polymerase sigma factors"/>
    <property type="match status" value="2"/>
</dbReference>
<sequence>MAVKDTDDGKPEDQDAETSLDMSQAAVKRMIAEAERGYITYDQLNTVLPQDQVSSEQIEDVMAMLSEMGINVIENEEAEEGEPAGELVEQGSGSREIAVAGTQGETLDRTDDPVRMYLREMGSVELLSREGEIAIAKRIEAGRNTMIAGLCESPLTFQAITIWRDELLSEDILLRDVIDLEATFGRSLDGDGDDEIDGPEIDEVEVAAARAAPRRSTSSEPELDADGNPISRAEEEDEDDEASAMSLAAMEAALKPRVLETLELIARDYGKLAEMQNRRMSATLNDHIRFTTEDEAAYQKLRSEIVLLVNELHLHNNRIEALIDQLYGINRKIMSINSAMVKLADAARINRREFIDEYQGYELDPMWAERMAAKVGRGWQTLMEKSRDRVEDLRGEMAQVGQYVGVDISEFRRIVNQVQKGEKEARQAKKEMVEANLRLVISIAKKYTNRGLQFLDLIQEGNIGLMKAVDKFEYRRGYKFSTYATWWIRQAITRSIADQARTIRIPVHMIETINKLVRTGRQMLHEIGREPTPEELAEKLQMPLEKVRKVMKIAKEPISLETPIGDEEDSQLGDFIEDKNAILPLDSAIQENLKETTTRVLASLTPREERVLRMRFGIGMNTDHTLEEVGQQFSVTRERLRQIEAKALRKLKHPSRSRKLRSFLDQ</sequence>
<dbReference type="InterPro" id="IPR009042">
    <property type="entry name" value="RNA_pol_sigma70_r1_2"/>
</dbReference>
<dbReference type="InterPro" id="IPR036388">
    <property type="entry name" value="WH-like_DNA-bd_sf"/>
</dbReference>
<dbReference type="InterPro" id="IPR014284">
    <property type="entry name" value="RNA_pol_sigma-70_dom"/>
</dbReference>
<dbReference type="Pfam" id="PF03979">
    <property type="entry name" value="Sigma70_r1_1"/>
    <property type="match status" value="1"/>
</dbReference>
<dbReference type="Pfam" id="PF04539">
    <property type="entry name" value="Sigma70_r3"/>
    <property type="match status" value="1"/>
</dbReference>
<feature type="domain" description="RNA polymerase sigma-70" evidence="10">
    <location>
        <begin position="625"/>
        <end position="651"/>
    </location>
</feature>
<keyword evidence="4 6" id="KW-0238">DNA-binding</keyword>
<reference evidence="11" key="1">
    <citation type="journal article" date="1997" name="J. Bacteriol.">
        <title>Molecular systematic studies of eubacteria, using sigma70-type sigma factors of group 1 and group 2.</title>
        <authorList>
            <person name="Gruber T.M."/>
            <person name="Bryant D.A."/>
        </authorList>
    </citation>
    <scope>NUCLEOTIDE SEQUENCE</scope>
</reference>
<dbReference type="FunFam" id="1.10.10.10:FF:000004">
    <property type="entry name" value="RNA polymerase sigma factor SigA"/>
    <property type="match status" value="1"/>
</dbReference>
<dbReference type="GO" id="GO:0005737">
    <property type="term" value="C:cytoplasm"/>
    <property type="evidence" value="ECO:0007669"/>
    <property type="project" value="UniProtKB-SubCell"/>
</dbReference>
<dbReference type="FunFam" id="1.10.601.10:FF:000001">
    <property type="entry name" value="RNA polymerase sigma factor SigA"/>
    <property type="match status" value="1"/>
</dbReference>
<dbReference type="Pfam" id="PF04542">
    <property type="entry name" value="Sigma70_r2"/>
    <property type="match status" value="1"/>
</dbReference>
<dbReference type="InterPro" id="IPR007127">
    <property type="entry name" value="RNA_pol_sigma_70_r1_1"/>
</dbReference>
<evidence type="ECO:0000256" key="5">
    <source>
        <dbReference type="ARBA" id="ARBA00023163"/>
    </source>
</evidence>
<dbReference type="InterPro" id="IPR007630">
    <property type="entry name" value="RNA_pol_sigma70_r4"/>
</dbReference>
<evidence type="ECO:0000256" key="6">
    <source>
        <dbReference type="HAMAP-Rule" id="MF_00963"/>
    </source>
</evidence>
<feature type="short sequence motif" description="Interaction with polymerase core subunit RpoC" evidence="6">
    <location>
        <begin position="456"/>
        <end position="459"/>
    </location>
</feature>
<dbReference type="FunFam" id="1.10.10.10:FF:000002">
    <property type="entry name" value="RNA polymerase sigma factor SigA"/>
    <property type="match status" value="1"/>
</dbReference>
<dbReference type="InterPro" id="IPR013325">
    <property type="entry name" value="RNA_pol_sigma_r2"/>
</dbReference>
<evidence type="ECO:0000256" key="2">
    <source>
        <dbReference type="ARBA" id="ARBA00023015"/>
    </source>
</evidence>
<keyword evidence="2 6" id="KW-0805">Transcription regulation</keyword>
<dbReference type="InterPro" id="IPR050239">
    <property type="entry name" value="Sigma-70_RNA_pol_init_factors"/>
</dbReference>
<dbReference type="InterPro" id="IPR000943">
    <property type="entry name" value="RNA_pol_sigma70"/>
</dbReference>
<name>P77940_CERSP</name>
<comment type="similarity">
    <text evidence="6">Belongs to the sigma-70 factor family. RpoD/SigA subfamily.</text>
</comment>
<gene>
    <name evidence="11" type="primary">sigA</name>
    <name evidence="6" type="synonym">rpoD</name>
</gene>
<feature type="region of interest" description="Sigma-70 factor domain-2" evidence="6">
    <location>
        <begin position="432"/>
        <end position="502"/>
    </location>
</feature>
<dbReference type="InterPro" id="IPR007624">
    <property type="entry name" value="RNA_pol_sigma70_r3"/>
</dbReference>
<comment type="subunit">
    <text evidence="6">Interacts transiently with the RNA polymerase catalytic core.</text>
</comment>
<dbReference type="InterPro" id="IPR007631">
    <property type="entry name" value="RNA_pol_sigma_70_non-ess"/>
</dbReference>
<evidence type="ECO:0000259" key="9">
    <source>
        <dbReference type="PROSITE" id="PS00715"/>
    </source>
</evidence>
<proteinExistence type="inferred from homology"/>
<feature type="domain" description="RNA polymerase sigma-70" evidence="9">
    <location>
        <begin position="456"/>
        <end position="469"/>
    </location>
</feature>
<protein>
    <recommendedName>
        <fullName evidence="6">RNA polymerase sigma factor RpoD</fullName>
    </recommendedName>
    <alternativeName>
        <fullName evidence="6">Sigma-70</fullName>
    </alternativeName>
</protein>
<dbReference type="InterPro" id="IPR013324">
    <property type="entry name" value="RNA_pol_sigma_r3/r4-like"/>
</dbReference>
<dbReference type="InterPro" id="IPR028630">
    <property type="entry name" value="Sigma70_RpoD"/>
</dbReference>
<dbReference type="PANTHER" id="PTHR30603">
    <property type="entry name" value="RNA POLYMERASE SIGMA FACTOR RPO"/>
    <property type="match status" value="1"/>
</dbReference>
<dbReference type="InterPro" id="IPR012760">
    <property type="entry name" value="RNA_pol_sigma_RpoD_C"/>
</dbReference>
<evidence type="ECO:0000256" key="1">
    <source>
        <dbReference type="ARBA" id="ARBA00022490"/>
    </source>
</evidence>
<dbReference type="Pfam" id="PF04546">
    <property type="entry name" value="Sigma70_ner"/>
    <property type="match status" value="1"/>
</dbReference>
<dbReference type="NCBIfam" id="TIGR02937">
    <property type="entry name" value="sigma70-ECF"/>
    <property type="match status" value="1"/>
</dbReference>
<dbReference type="InterPro" id="IPR007627">
    <property type="entry name" value="RNA_pol_sigma70_r2"/>
</dbReference>
<evidence type="ECO:0000256" key="8">
    <source>
        <dbReference type="SAM" id="MobiDB-lite"/>
    </source>
</evidence>
<evidence type="ECO:0000259" key="10">
    <source>
        <dbReference type="PROSITE" id="PS00716"/>
    </source>
</evidence>
<evidence type="ECO:0000313" key="11">
    <source>
        <dbReference type="EMBL" id="AAC44891.1"/>
    </source>
</evidence>
<evidence type="ECO:0000256" key="3">
    <source>
        <dbReference type="ARBA" id="ARBA00023082"/>
    </source>
</evidence>
<dbReference type="SUPFAM" id="SSF88946">
    <property type="entry name" value="Sigma2 domain of RNA polymerase sigma factors"/>
    <property type="match status" value="1"/>
</dbReference>
<keyword evidence="7" id="KW-0175">Coiled coil</keyword>
<evidence type="ECO:0000256" key="4">
    <source>
        <dbReference type="ARBA" id="ARBA00023125"/>
    </source>
</evidence>
<feature type="region of interest" description="Disordered" evidence="8">
    <location>
        <begin position="1"/>
        <end position="21"/>
    </location>
</feature>
<comment type="function">
    <text evidence="6">Sigma factors are initiation factors that promote the attachment of RNA polymerase to specific initiation sites and are then released. This sigma factor is the primary sigma factor during exponential growth.</text>
</comment>
<dbReference type="InterPro" id="IPR042189">
    <property type="entry name" value="RNA_pol_sigma_70_r1_1_sf"/>
</dbReference>
<keyword evidence="3 6" id="KW-0731">Sigma factor</keyword>